<dbReference type="GO" id="GO:0005829">
    <property type="term" value="C:cytosol"/>
    <property type="evidence" value="ECO:0007669"/>
    <property type="project" value="TreeGrafter"/>
</dbReference>
<dbReference type="AlphaFoldDB" id="A0A173DUH4"/>
<keyword evidence="4 6" id="KW-0418">Kinase</keyword>
<evidence type="ECO:0000256" key="6">
    <source>
        <dbReference type="RuleBase" id="RU367058"/>
    </source>
</evidence>
<evidence type="ECO:0000256" key="2">
    <source>
        <dbReference type="ARBA" id="ARBA00022629"/>
    </source>
</evidence>
<keyword evidence="6" id="KW-0547">Nucleotide-binding</keyword>
<feature type="domain" description="Carbohydrate kinase FGGY C-terminal" evidence="8">
    <location>
        <begin position="321"/>
        <end position="564"/>
    </location>
</feature>
<dbReference type="Pfam" id="PF00370">
    <property type="entry name" value="FGGY_N"/>
    <property type="match status" value="1"/>
</dbReference>
<dbReference type="CDD" id="cd07776">
    <property type="entry name" value="ASKHA_NBD_FGGY_SpXK-like"/>
    <property type="match status" value="1"/>
</dbReference>
<dbReference type="GO" id="GO:0005524">
    <property type="term" value="F:ATP binding"/>
    <property type="evidence" value="ECO:0007669"/>
    <property type="project" value="UniProtKB-UniRule"/>
</dbReference>
<dbReference type="Gene3D" id="3.30.420.40">
    <property type="match status" value="2"/>
</dbReference>
<sequence>MTNTDYSDSDSLYLGFDLSTQQLKIIVTNDKLAALNTFNVEFDVAFKEKYGVHKGVLSNEGGEVVSPVGMWLDSINHVFDQMKKDNFPFEKVVGISGSCQQHGSVFWSNEAQPLLKKLNKEEELSSQLKDAFSWDKSPNWQDHSTNTESEAFVKAVGREELAQITGSRDHLRFTGLQIRKFATRSHCEKYSQTSRISLVSSFVTSVLLGQIDGLEESDACGMNLYDLEKGEFNEELLALAAGVHPKVDNITKEDPKYKAAIEDIKSKLGEIKPITYNASGNISSYFIEKYGFTSQCKIYSFTGDNLATILSLPLQPNDCLLSLGTSTTVLLITKNYEPSSQYHLFKHPTMPNHYMGMICYCNGSLARERVRDEVNEKYNIEDKKSWNKFNEILDNTGKFDNKLGIFFPLGEIVPHAPAQTVRAVLENDKIVECDLETHGFDVDDDVRAIVESQTLSCRLRAGPMLSKSAESANVTPDPESSNVDLKKTYNDLVDKYGELYTDGKKQTFASITARPNRCYYVGGTSNNMSIISKMGSILGPVNGNYKVEIPNACALGGAYKASWSHLCEEKGEWINYDKYINKLFEINNELDSFECEDKWVEYFDGVGLLAKMEETLLK</sequence>
<dbReference type="GO" id="GO:0004856">
    <property type="term" value="F:D-xylulokinase activity"/>
    <property type="evidence" value="ECO:0007669"/>
    <property type="project" value="UniProtKB-UniRule"/>
</dbReference>
<accession>A0A173DUH4</accession>
<organism evidence="9">
    <name type="scientific">Spathaspora hagerdaliae</name>
    <dbReference type="NCBI Taxonomy" id="1774706"/>
    <lineage>
        <taxon>Eukaryota</taxon>
        <taxon>Fungi</taxon>
        <taxon>Dikarya</taxon>
        <taxon>Ascomycota</taxon>
        <taxon>Saccharomycotina</taxon>
        <taxon>Pichiomycetes</taxon>
        <taxon>Debaryomycetaceae</taxon>
        <taxon>Spathaspora</taxon>
    </lineage>
</organism>
<dbReference type="GO" id="GO:0005997">
    <property type="term" value="P:xylulose metabolic process"/>
    <property type="evidence" value="ECO:0007669"/>
    <property type="project" value="TreeGrafter"/>
</dbReference>
<dbReference type="InterPro" id="IPR018485">
    <property type="entry name" value="FGGY_C"/>
</dbReference>
<keyword evidence="2 6" id="KW-0859">Xylose metabolism</keyword>
<evidence type="ECO:0000313" key="9">
    <source>
        <dbReference type="EMBL" id="ANG59283.1"/>
    </source>
</evidence>
<keyword evidence="6" id="KW-0067">ATP-binding</keyword>
<dbReference type="Pfam" id="PF02782">
    <property type="entry name" value="FGGY_C"/>
    <property type="match status" value="1"/>
</dbReference>
<evidence type="ECO:0000256" key="5">
    <source>
        <dbReference type="ARBA" id="ARBA00048885"/>
    </source>
</evidence>
<feature type="domain" description="Carbohydrate kinase FGGY N-terminal" evidence="7">
    <location>
        <begin position="12"/>
        <end position="250"/>
    </location>
</feature>
<evidence type="ECO:0000256" key="4">
    <source>
        <dbReference type="ARBA" id="ARBA00022777"/>
    </source>
</evidence>
<keyword evidence="6" id="KW-0119">Carbohydrate metabolism</keyword>
<reference evidence="9" key="1">
    <citation type="journal article" date="2016" name="FEMS Yeast Res.">
        <title>Genomic analysis and D-xylose fermentation of three novel Spathaspora species: Spathaspora girioi sp. nov., Spathaspora hagerdaliae f. a., sp. nov., and Spathaspora gorwiae f. a., sp. nov.</title>
        <authorList>
            <person name="Lopes M.R."/>
            <person name="Morais C.G."/>
            <person name="Kominek J."/>
            <person name="Cadete R.M."/>
            <person name="Soares M.A."/>
            <person name="Uetanabaro A.P."/>
            <person name="Fonseca C."/>
            <person name="Lachance M.A."/>
            <person name="Hittinger C.T."/>
            <person name="Rosa C.A."/>
        </authorList>
    </citation>
    <scope>NUCLEOTIDE SEQUENCE</scope>
    <source>
        <strain evidence="9">UFMG-CM-Y-303T</strain>
    </source>
</reference>
<comment type="catalytic activity">
    <reaction evidence="5 6">
        <text>D-xylulose + ATP = D-xylulose 5-phosphate + ADP + H(+)</text>
        <dbReference type="Rhea" id="RHEA:10964"/>
        <dbReference type="ChEBI" id="CHEBI:15378"/>
        <dbReference type="ChEBI" id="CHEBI:17140"/>
        <dbReference type="ChEBI" id="CHEBI:30616"/>
        <dbReference type="ChEBI" id="CHEBI:57737"/>
        <dbReference type="ChEBI" id="CHEBI:456216"/>
        <dbReference type="EC" id="2.7.1.17"/>
    </reaction>
</comment>
<dbReference type="InterPro" id="IPR042024">
    <property type="entry name" value="D-XK_euk"/>
</dbReference>
<dbReference type="GO" id="GO:0042732">
    <property type="term" value="P:D-xylose metabolic process"/>
    <property type="evidence" value="ECO:0007669"/>
    <property type="project" value="UniProtKB-UniRule"/>
</dbReference>
<protein>
    <recommendedName>
        <fullName evidence="6">Xylulose kinase</fullName>
        <ecNumber evidence="6">2.7.1.17</ecNumber>
    </recommendedName>
</protein>
<dbReference type="PANTHER" id="PTHR10196">
    <property type="entry name" value="SUGAR KINASE"/>
    <property type="match status" value="1"/>
</dbReference>
<dbReference type="EC" id="2.7.1.17" evidence="6"/>
<comment type="similarity">
    <text evidence="1 6">Belongs to the FGGY kinase family.</text>
</comment>
<dbReference type="EMBL" id="KU672529">
    <property type="protein sequence ID" value="ANG59283.1"/>
    <property type="molecule type" value="Genomic_DNA"/>
</dbReference>
<evidence type="ECO:0000259" key="8">
    <source>
        <dbReference type="Pfam" id="PF02782"/>
    </source>
</evidence>
<dbReference type="SUPFAM" id="SSF53067">
    <property type="entry name" value="Actin-like ATPase domain"/>
    <property type="match status" value="2"/>
</dbReference>
<evidence type="ECO:0000256" key="3">
    <source>
        <dbReference type="ARBA" id="ARBA00022679"/>
    </source>
</evidence>
<name>A0A173DUH4_9ASCO</name>
<dbReference type="InterPro" id="IPR018484">
    <property type="entry name" value="FGGY_N"/>
</dbReference>
<keyword evidence="3 6" id="KW-0808">Transferase</keyword>
<dbReference type="PANTHER" id="PTHR10196:SF57">
    <property type="entry name" value="XYLULOSE KINASE"/>
    <property type="match status" value="1"/>
</dbReference>
<comment type="function">
    <text evidence="6">Highly specific D-xylulose kinase which participates in the catabolism of xylose. Xylose is a major component of hemicelluloses such as xylan. Most fungi utilize D-xylose via three enzymatic reactions, xylose reductase (XR), xylitol dehydrogenase (XDH), and xylulokinase, to form xylulose 5-phosphate, which enters pentose phosphate pathway.</text>
</comment>
<dbReference type="InterPro" id="IPR043129">
    <property type="entry name" value="ATPase_NBD"/>
</dbReference>
<evidence type="ECO:0000259" key="7">
    <source>
        <dbReference type="Pfam" id="PF00370"/>
    </source>
</evidence>
<proteinExistence type="inferred from homology"/>
<evidence type="ECO:0000256" key="1">
    <source>
        <dbReference type="ARBA" id="ARBA00009156"/>
    </source>
</evidence>